<organism evidence="13 14">
    <name type="scientific">Trichococcus shcherbakoviae</name>
    <dbReference type="NCBI Taxonomy" id="2094020"/>
    <lineage>
        <taxon>Bacteria</taxon>
        <taxon>Bacillati</taxon>
        <taxon>Bacillota</taxon>
        <taxon>Bacilli</taxon>
        <taxon>Lactobacillales</taxon>
        <taxon>Carnobacteriaceae</taxon>
        <taxon>Trichococcus</taxon>
    </lineage>
</organism>
<comment type="catalytic activity">
    <reaction evidence="11">
        <text>(2R,3R)-tartrate = oxaloacetate + H2O</text>
        <dbReference type="Rhea" id="RHEA:15413"/>
        <dbReference type="ChEBI" id="CHEBI:15377"/>
        <dbReference type="ChEBI" id="CHEBI:16452"/>
        <dbReference type="ChEBI" id="CHEBI:30924"/>
        <dbReference type="EC" id="4.2.1.32"/>
    </reaction>
</comment>
<dbReference type="NCBIfam" id="TIGR00722">
    <property type="entry name" value="ttdA_fumA_fumB"/>
    <property type="match status" value="1"/>
</dbReference>
<evidence type="ECO:0000256" key="1">
    <source>
        <dbReference type="ARBA" id="ARBA00001915"/>
    </source>
</evidence>
<dbReference type="InterPro" id="IPR004646">
    <property type="entry name" value="Fe-S_hydro-lyase_TtdA-typ_cat"/>
</dbReference>
<reference evidence="14" key="1">
    <citation type="submission" date="2018-05" db="EMBL/GenBank/DDBJ databases">
        <authorList>
            <person name="Strepis N."/>
        </authorList>
    </citation>
    <scope>NUCLEOTIDE SEQUENCE [LARGE SCALE GENOMIC DNA]</scope>
</reference>
<dbReference type="EC" id="4.2.1.32" evidence="9"/>
<evidence type="ECO:0000256" key="10">
    <source>
        <dbReference type="ARBA" id="ARBA00040103"/>
    </source>
</evidence>
<sequence>METLNNEVTAQQKITETVGKFIGLIGKRLPDDVGKRLVELEKEEVAPLSKVVYQSMMDNQDKAMKLNRPSCQDTGVIQFFIKCGANFPFIGDLEEALTASVLEATKNAPLRHNSVETFDEYNTGKNIGKGTPSIFWDIVPNSDKLELDVYMAGGGCTLPGKSMVLMPSAGYEGITKFVLDVMTEYGINACPPLLVGVGVATSVETAAILSKKALMRTIGSHNPNERAAQMEKLLEDGINSIGLGPQGLSGKKSVMGVHIENSARHPSTIGVAVNTGCWSHRRGHIIFDKNLNYEITSHTGVSL</sequence>
<evidence type="ECO:0000256" key="3">
    <source>
        <dbReference type="ARBA" id="ARBA00011209"/>
    </source>
</evidence>
<keyword evidence="7" id="KW-0411">Iron-sulfur</keyword>
<evidence type="ECO:0000256" key="4">
    <source>
        <dbReference type="ARBA" id="ARBA00022485"/>
    </source>
</evidence>
<evidence type="ECO:0000256" key="7">
    <source>
        <dbReference type="ARBA" id="ARBA00023014"/>
    </source>
</evidence>
<evidence type="ECO:0000256" key="8">
    <source>
        <dbReference type="ARBA" id="ARBA00023239"/>
    </source>
</evidence>
<dbReference type="GO" id="GO:0051539">
    <property type="term" value="F:4 iron, 4 sulfur cluster binding"/>
    <property type="evidence" value="ECO:0007669"/>
    <property type="project" value="UniProtKB-KW"/>
</dbReference>
<comment type="cofactor">
    <cofactor evidence="1">
        <name>iron-sulfur cluster</name>
        <dbReference type="ChEBI" id="CHEBI:30408"/>
    </cofactor>
</comment>
<evidence type="ECO:0000256" key="9">
    <source>
        <dbReference type="ARBA" id="ARBA00039027"/>
    </source>
</evidence>
<evidence type="ECO:0000256" key="2">
    <source>
        <dbReference type="ARBA" id="ARBA00008876"/>
    </source>
</evidence>
<dbReference type="InterPro" id="IPR051208">
    <property type="entry name" value="Class-I_Fumarase/Tartrate_DH"/>
</dbReference>
<comment type="subunit">
    <text evidence="3">Tetramer of two alpha and two beta subunits.</text>
</comment>
<evidence type="ECO:0000256" key="6">
    <source>
        <dbReference type="ARBA" id="ARBA00023004"/>
    </source>
</evidence>
<comment type="similarity">
    <text evidence="2">Belongs to the class-I fumarase family.</text>
</comment>
<dbReference type="GO" id="GO:0046872">
    <property type="term" value="F:metal ion binding"/>
    <property type="evidence" value="ECO:0007669"/>
    <property type="project" value="UniProtKB-KW"/>
</dbReference>
<keyword evidence="5" id="KW-0479">Metal-binding</keyword>
<dbReference type="Pfam" id="PF05681">
    <property type="entry name" value="Fumerase"/>
    <property type="match status" value="1"/>
</dbReference>
<keyword evidence="6" id="KW-0408">Iron</keyword>
<dbReference type="RefSeq" id="WP_119094134.1">
    <property type="nucleotide sequence ID" value="NZ_UNRR01000043.1"/>
</dbReference>
<dbReference type="OrthoDB" id="9798978at2"/>
<dbReference type="EMBL" id="UNRR01000043">
    <property type="protein sequence ID" value="SYZ80143.1"/>
    <property type="molecule type" value="Genomic_DNA"/>
</dbReference>
<dbReference type="PANTHER" id="PTHR30389:SF19">
    <property type="entry name" value="L(+)-TARTRATE DEHYDRATASE SUBUNIT ALPHA"/>
    <property type="match status" value="1"/>
</dbReference>
<evidence type="ECO:0000313" key="14">
    <source>
        <dbReference type="Proteomes" id="UP000262072"/>
    </source>
</evidence>
<dbReference type="NCBIfam" id="NF006084">
    <property type="entry name" value="PRK08230.1"/>
    <property type="match status" value="1"/>
</dbReference>
<evidence type="ECO:0000256" key="11">
    <source>
        <dbReference type="ARBA" id="ARBA00049253"/>
    </source>
</evidence>
<name>A0A383TIP2_9LACT</name>
<protein>
    <recommendedName>
        <fullName evidence="10">L(+)-tartrate dehydratase subunit alpha</fullName>
        <ecNumber evidence="9">4.2.1.32</ecNumber>
    </recommendedName>
</protein>
<keyword evidence="8" id="KW-0456">Lyase</keyword>
<evidence type="ECO:0000256" key="5">
    <source>
        <dbReference type="ARBA" id="ARBA00022723"/>
    </source>
</evidence>
<dbReference type="PANTHER" id="PTHR30389">
    <property type="entry name" value="FUMARATE HYDRATASE-RELATED"/>
    <property type="match status" value="1"/>
</dbReference>
<proteinExistence type="inferred from homology"/>
<evidence type="ECO:0000313" key="13">
    <source>
        <dbReference type="EMBL" id="SYZ80143.1"/>
    </source>
</evidence>
<dbReference type="GO" id="GO:0008730">
    <property type="term" value="F:L(+)-tartrate dehydratase activity"/>
    <property type="evidence" value="ECO:0007669"/>
    <property type="project" value="UniProtKB-EC"/>
</dbReference>
<keyword evidence="4" id="KW-0004">4Fe-4S</keyword>
<feature type="domain" description="Fe-S hydro-lyase tartrate dehydratase alpha-type catalytic" evidence="12">
    <location>
        <begin position="16"/>
        <end position="285"/>
    </location>
</feature>
<dbReference type="Proteomes" id="UP000262072">
    <property type="component" value="Unassembled WGS sequence"/>
</dbReference>
<gene>
    <name evidence="13" type="ORF">TART1_3019</name>
</gene>
<evidence type="ECO:0000259" key="12">
    <source>
        <dbReference type="Pfam" id="PF05681"/>
    </source>
</evidence>
<accession>A0A383TIP2</accession>
<dbReference type="AlphaFoldDB" id="A0A383TIP2"/>